<reference evidence="1" key="1">
    <citation type="journal article" date="2015" name="Nature">
        <title>Complex archaea that bridge the gap between prokaryotes and eukaryotes.</title>
        <authorList>
            <person name="Spang A."/>
            <person name="Saw J.H."/>
            <person name="Jorgensen S.L."/>
            <person name="Zaremba-Niedzwiedzka K."/>
            <person name="Martijn J."/>
            <person name="Lind A.E."/>
            <person name="van Eijk R."/>
            <person name="Schleper C."/>
            <person name="Guy L."/>
            <person name="Ettema T.J."/>
        </authorList>
    </citation>
    <scope>NUCLEOTIDE SEQUENCE</scope>
</reference>
<comment type="caution">
    <text evidence="1">The sequence shown here is derived from an EMBL/GenBank/DDBJ whole genome shotgun (WGS) entry which is preliminary data.</text>
</comment>
<proteinExistence type="predicted"/>
<name>A0A0F9SQA4_9ZZZZ</name>
<evidence type="ECO:0000313" key="1">
    <source>
        <dbReference type="EMBL" id="KKN71205.1"/>
    </source>
</evidence>
<gene>
    <name evidence="1" type="ORF">LCGC14_0422480</name>
</gene>
<sequence length="278" mass="30151">MNPVRFGSTNDVVARMPSPKIWADCPVLQFQADPAKGFYAFDDFKNSAKEKVLTSQLLAISGDMNWYGYTDGDITDLILTADDIGALKIDQDGTNDDIVGIVTGDNLTGVIRSPLKGELKKFWFETRFQVSTVTNTDLSFFIGLMEPGKLANGSPLGSAPTAPTSFDYFGFFVAEADGNDLTIVYEEPGSGSPVSDTGEITLTAGSYVRVGFRLDVSEDKLRVYKDGVDLGDSVAIDISSVNFPSNTNMDVYIVLTSGNLGEDGDHLLVDWVRVAQEY</sequence>
<dbReference type="AlphaFoldDB" id="A0A0F9SQA4"/>
<dbReference type="EMBL" id="LAZR01000387">
    <property type="protein sequence ID" value="KKN71205.1"/>
    <property type="molecule type" value="Genomic_DNA"/>
</dbReference>
<protein>
    <submittedName>
        <fullName evidence="1">Uncharacterized protein</fullName>
    </submittedName>
</protein>
<organism evidence="1">
    <name type="scientific">marine sediment metagenome</name>
    <dbReference type="NCBI Taxonomy" id="412755"/>
    <lineage>
        <taxon>unclassified sequences</taxon>
        <taxon>metagenomes</taxon>
        <taxon>ecological metagenomes</taxon>
    </lineage>
</organism>
<accession>A0A0F9SQA4</accession>